<gene>
    <name evidence="1" type="ORF">AVEN_201518_1</name>
</gene>
<organism evidence="1 2">
    <name type="scientific">Araneus ventricosus</name>
    <name type="common">Orbweaver spider</name>
    <name type="synonym">Epeira ventricosa</name>
    <dbReference type="NCBI Taxonomy" id="182803"/>
    <lineage>
        <taxon>Eukaryota</taxon>
        <taxon>Metazoa</taxon>
        <taxon>Ecdysozoa</taxon>
        <taxon>Arthropoda</taxon>
        <taxon>Chelicerata</taxon>
        <taxon>Arachnida</taxon>
        <taxon>Araneae</taxon>
        <taxon>Araneomorphae</taxon>
        <taxon>Entelegynae</taxon>
        <taxon>Araneoidea</taxon>
        <taxon>Araneidae</taxon>
        <taxon>Araneus</taxon>
    </lineage>
</organism>
<name>A0A4Y2Q7M3_ARAVE</name>
<dbReference type="EMBL" id="BGPR01137216">
    <property type="protein sequence ID" value="GBN59569.1"/>
    <property type="molecule type" value="Genomic_DNA"/>
</dbReference>
<evidence type="ECO:0000313" key="1">
    <source>
        <dbReference type="EMBL" id="GBN59569.1"/>
    </source>
</evidence>
<proteinExistence type="predicted"/>
<protein>
    <submittedName>
        <fullName evidence="1">Uncharacterized protein</fullName>
    </submittedName>
</protein>
<comment type="caution">
    <text evidence="1">The sequence shown here is derived from an EMBL/GenBank/DDBJ whole genome shotgun (WGS) entry which is preliminary data.</text>
</comment>
<keyword evidence="2" id="KW-1185">Reference proteome</keyword>
<reference evidence="1 2" key="1">
    <citation type="journal article" date="2019" name="Sci. Rep.">
        <title>Orb-weaving spider Araneus ventricosus genome elucidates the spidroin gene catalogue.</title>
        <authorList>
            <person name="Kono N."/>
            <person name="Nakamura H."/>
            <person name="Ohtoshi R."/>
            <person name="Moran D.A.P."/>
            <person name="Shinohara A."/>
            <person name="Yoshida Y."/>
            <person name="Fujiwara M."/>
            <person name="Mori M."/>
            <person name="Tomita M."/>
            <person name="Arakawa K."/>
        </authorList>
    </citation>
    <scope>NUCLEOTIDE SEQUENCE [LARGE SCALE GENOMIC DNA]</scope>
</reference>
<dbReference type="AlphaFoldDB" id="A0A4Y2Q7M3"/>
<sequence length="158" mass="18359">MTLYIDQEEAFDSLICLAVFKSTTMLYTGHFFKRRVSLRVHARYKILSLCRILSKLVRSFQLNPELGFEMSRQNFRLKENDTLALVVWIATTNGSADDPFWHCGSFYLKPLPIHAVKGDFIENGREWRLHPWMKIFGTYTIETDGNGVVRRVHGKLSS</sequence>
<accession>A0A4Y2Q7M3</accession>
<evidence type="ECO:0000313" key="2">
    <source>
        <dbReference type="Proteomes" id="UP000499080"/>
    </source>
</evidence>
<dbReference type="Proteomes" id="UP000499080">
    <property type="component" value="Unassembled WGS sequence"/>
</dbReference>